<feature type="region of interest" description="Disordered" evidence="1">
    <location>
        <begin position="1"/>
        <end position="62"/>
    </location>
</feature>
<proteinExistence type="predicted"/>
<dbReference type="Proteomes" id="UP000000657">
    <property type="component" value="Chromosome"/>
</dbReference>
<protein>
    <submittedName>
        <fullName evidence="2">Uncharacterized protein</fullName>
    </submittedName>
</protein>
<dbReference type="HOGENOM" id="CLU_2897594_0_0_11"/>
<keyword evidence="3" id="KW-1185">Reference proteome</keyword>
<dbReference type="AlphaFoldDB" id="Q0RPY6"/>
<evidence type="ECO:0000313" key="3">
    <source>
        <dbReference type="Proteomes" id="UP000000657"/>
    </source>
</evidence>
<sequence length="62" mass="6749">MENSTRHRGRVDEGGGSDLRGEALGRRASTCLWDRRGRADPGQGVVRARSGPGINRVPGMFR</sequence>
<organism evidence="2 3">
    <name type="scientific">Frankia alni (strain DSM 45986 / CECT 9034 / ACN14a)</name>
    <dbReference type="NCBI Taxonomy" id="326424"/>
    <lineage>
        <taxon>Bacteria</taxon>
        <taxon>Bacillati</taxon>
        <taxon>Actinomycetota</taxon>
        <taxon>Actinomycetes</taxon>
        <taxon>Frankiales</taxon>
        <taxon>Frankiaceae</taxon>
        <taxon>Frankia</taxon>
    </lineage>
</organism>
<evidence type="ECO:0000256" key="1">
    <source>
        <dbReference type="SAM" id="MobiDB-lite"/>
    </source>
</evidence>
<name>Q0RPY6_FRAAA</name>
<dbReference type="EMBL" id="CT573213">
    <property type="protein sequence ID" value="CAJ60392.1"/>
    <property type="molecule type" value="Genomic_DNA"/>
</dbReference>
<gene>
    <name evidence="2" type="ordered locus">FRAAL1740</name>
</gene>
<evidence type="ECO:0000313" key="2">
    <source>
        <dbReference type="EMBL" id="CAJ60392.1"/>
    </source>
</evidence>
<dbReference type="KEGG" id="fal:FRAAL1740"/>
<accession>Q0RPY6</accession>
<reference evidence="2 3" key="1">
    <citation type="journal article" date="2007" name="Genome Res.">
        <title>Genome characteristics of facultatively symbiotic Frankia sp. strains reflect host range and host plant biogeography.</title>
        <authorList>
            <person name="Normand P."/>
            <person name="Lapierre P."/>
            <person name="Tisa L.S."/>
            <person name="Gogarten J.P."/>
            <person name="Alloisio N."/>
            <person name="Bagnarol E."/>
            <person name="Bassi C.A."/>
            <person name="Berry A.M."/>
            <person name="Bickhart D.M."/>
            <person name="Choisne N."/>
            <person name="Couloux A."/>
            <person name="Cournoyer B."/>
            <person name="Cruveiller S."/>
            <person name="Daubin V."/>
            <person name="Demange N."/>
            <person name="Francino M.P."/>
            <person name="Goltsman E."/>
            <person name="Huang Y."/>
            <person name="Kopp O.R."/>
            <person name="Labarre L."/>
            <person name="Lapidus A."/>
            <person name="Lavire C."/>
            <person name="Marechal J."/>
            <person name="Martinez M."/>
            <person name="Mastronunzio J.E."/>
            <person name="Mullin B.C."/>
            <person name="Niemann J."/>
            <person name="Pujic P."/>
            <person name="Rawnsley T."/>
            <person name="Rouy Z."/>
            <person name="Schenowitz C."/>
            <person name="Sellstedt A."/>
            <person name="Tavares F."/>
            <person name="Tomkins J.P."/>
            <person name="Vallenet D."/>
            <person name="Valverde C."/>
            <person name="Wall L.G."/>
            <person name="Wang Y."/>
            <person name="Medigue C."/>
            <person name="Benson D.R."/>
        </authorList>
    </citation>
    <scope>NUCLEOTIDE SEQUENCE [LARGE SCALE GENOMIC DNA]</scope>
    <source>
        <strain evidence="3">DSM 45986 / CECT 9034 / ACN14a</strain>
    </source>
</reference>